<organism evidence="5 6">
    <name type="scientific">Pseudomonas juntendi</name>
    <dbReference type="NCBI Taxonomy" id="2666183"/>
    <lineage>
        <taxon>Bacteria</taxon>
        <taxon>Pseudomonadati</taxon>
        <taxon>Pseudomonadota</taxon>
        <taxon>Gammaproteobacteria</taxon>
        <taxon>Pseudomonadales</taxon>
        <taxon>Pseudomonadaceae</taxon>
        <taxon>Pseudomonas</taxon>
    </lineage>
</organism>
<dbReference type="Proteomes" id="UP001375228">
    <property type="component" value="Chromosome"/>
</dbReference>
<dbReference type="InterPro" id="IPR050465">
    <property type="entry name" value="UPF0194_transport"/>
</dbReference>
<dbReference type="Gene3D" id="2.40.50.100">
    <property type="match status" value="1"/>
</dbReference>
<sequence length="396" mass="43065">MPGLFSLFVIWFWYGWPAEPRPDGERWVPIVPQHLQQHLGLAGRLQATRQVTVTAPFDGILAAIAVSHGQRVQAGQVLLTLDTDQLAIQLRQVEADWLRARSNVMVLEAWASGPEVGRARRMLANARSALAAGQVNLSDTQRLYERGIVARMELQGLARQVEAQRQTVLDAEQELQQAQVRGQGDSLQIARMELSNAEARKRALLSLQRQRVIKAPFSAVVVRVTAPGDTAVPLQPGQQVVRGTPLLELIDLDQLQVLAAVEEQDVGILREGQQVQVSVAGQSFTGVLAQISQQPRPDDGQGTWYDVVADLDRSAPSAQSGLRLGMSAQLKVLVYSNDSALVVPAEALRVDQAGAHYAVWRGEDGQPARRVLVKAGVALPEGVEAIGLESGYVQLP</sequence>
<accession>A0ABZ2JAJ0</accession>
<evidence type="ECO:0000313" key="6">
    <source>
        <dbReference type="Proteomes" id="UP001375228"/>
    </source>
</evidence>
<dbReference type="RefSeq" id="WP_178097530.1">
    <property type="nucleotide sequence ID" value="NZ_CP146690.1"/>
</dbReference>
<dbReference type="PANTHER" id="PTHR32347">
    <property type="entry name" value="EFFLUX SYSTEM COMPONENT YKNX-RELATED"/>
    <property type="match status" value="1"/>
</dbReference>
<dbReference type="Gene3D" id="2.40.30.170">
    <property type="match status" value="1"/>
</dbReference>
<proteinExistence type="predicted"/>
<feature type="domain" description="CzcB-like barrel-sandwich hybrid" evidence="4">
    <location>
        <begin position="50"/>
        <end position="223"/>
    </location>
</feature>
<feature type="coiled-coil region" evidence="3">
    <location>
        <begin position="154"/>
        <end position="207"/>
    </location>
</feature>
<evidence type="ECO:0000256" key="2">
    <source>
        <dbReference type="ARBA" id="ARBA00023054"/>
    </source>
</evidence>
<reference evidence="5 6" key="1">
    <citation type="submission" date="2024-03" db="EMBL/GenBank/DDBJ databases">
        <title>Pseudomonas juntendi.</title>
        <authorList>
            <person name="Liu Y."/>
        </authorList>
    </citation>
    <scope>NUCLEOTIDE SEQUENCE [LARGE SCALE GENOMIC DNA]</scope>
    <source>
        <strain evidence="5 6">L4046hy</strain>
    </source>
</reference>
<dbReference type="SUPFAM" id="SSF111369">
    <property type="entry name" value="HlyD-like secretion proteins"/>
    <property type="match status" value="1"/>
</dbReference>
<evidence type="ECO:0000259" key="4">
    <source>
        <dbReference type="Pfam" id="PF25973"/>
    </source>
</evidence>
<dbReference type="EMBL" id="CP146691">
    <property type="protein sequence ID" value="WWY20216.1"/>
    <property type="molecule type" value="Genomic_DNA"/>
</dbReference>
<name>A0ABZ2JAJ0_9PSED</name>
<dbReference type="InterPro" id="IPR058647">
    <property type="entry name" value="BSH_CzcB-like"/>
</dbReference>
<evidence type="ECO:0000313" key="5">
    <source>
        <dbReference type="EMBL" id="WWY20216.1"/>
    </source>
</evidence>
<protein>
    <submittedName>
        <fullName evidence="5">HlyD family efflux transporter periplasmic adaptor subunit</fullName>
    </submittedName>
</protein>
<evidence type="ECO:0000256" key="3">
    <source>
        <dbReference type="SAM" id="Coils"/>
    </source>
</evidence>
<keyword evidence="6" id="KW-1185">Reference proteome</keyword>
<keyword evidence="2 3" id="KW-0175">Coiled coil</keyword>
<dbReference type="Pfam" id="PF25973">
    <property type="entry name" value="BSH_CzcB"/>
    <property type="match status" value="1"/>
</dbReference>
<gene>
    <name evidence="5" type="ORF">V9385_21750</name>
</gene>
<evidence type="ECO:0000256" key="1">
    <source>
        <dbReference type="ARBA" id="ARBA00004196"/>
    </source>
</evidence>
<comment type="subcellular location">
    <subcellularLocation>
        <location evidence="1">Cell envelope</location>
    </subcellularLocation>
</comment>
<dbReference type="PANTHER" id="PTHR32347:SF14">
    <property type="entry name" value="EFFLUX SYSTEM COMPONENT YKNX-RELATED"/>
    <property type="match status" value="1"/>
</dbReference>